<dbReference type="AlphaFoldDB" id="A0A0A9AMR7"/>
<evidence type="ECO:0000313" key="1">
    <source>
        <dbReference type="EMBL" id="JAD52446.1"/>
    </source>
</evidence>
<reference evidence="1" key="2">
    <citation type="journal article" date="2015" name="Data Brief">
        <title>Shoot transcriptome of the giant reed, Arundo donax.</title>
        <authorList>
            <person name="Barrero R.A."/>
            <person name="Guerrero F.D."/>
            <person name="Moolhuijzen P."/>
            <person name="Goolsby J.A."/>
            <person name="Tidwell J."/>
            <person name="Bellgard S.E."/>
            <person name="Bellgard M.I."/>
        </authorList>
    </citation>
    <scope>NUCLEOTIDE SEQUENCE</scope>
    <source>
        <tissue evidence="1">Shoot tissue taken approximately 20 cm above the soil surface</tissue>
    </source>
</reference>
<accession>A0A0A9AMR7</accession>
<dbReference type="EMBL" id="GBRH01245449">
    <property type="protein sequence ID" value="JAD52446.1"/>
    <property type="molecule type" value="Transcribed_RNA"/>
</dbReference>
<organism evidence="1">
    <name type="scientific">Arundo donax</name>
    <name type="common">Giant reed</name>
    <name type="synonym">Donax arundinaceus</name>
    <dbReference type="NCBI Taxonomy" id="35708"/>
    <lineage>
        <taxon>Eukaryota</taxon>
        <taxon>Viridiplantae</taxon>
        <taxon>Streptophyta</taxon>
        <taxon>Embryophyta</taxon>
        <taxon>Tracheophyta</taxon>
        <taxon>Spermatophyta</taxon>
        <taxon>Magnoliopsida</taxon>
        <taxon>Liliopsida</taxon>
        <taxon>Poales</taxon>
        <taxon>Poaceae</taxon>
        <taxon>PACMAD clade</taxon>
        <taxon>Arundinoideae</taxon>
        <taxon>Arundineae</taxon>
        <taxon>Arundo</taxon>
    </lineage>
</organism>
<sequence>MMVNAHRKKISQRRCIASEEWHQAWRATTQYQKLGTSFDDYSDTKIPRTK</sequence>
<name>A0A0A9AMR7_ARUDO</name>
<protein>
    <submittedName>
        <fullName evidence="1">Uncharacterized protein</fullName>
    </submittedName>
</protein>
<reference evidence="1" key="1">
    <citation type="submission" date="2014-09" db="EMBL/GenBank/DDBJ databases">
        <authorList>
            <person name="Magalhaes I.L.F."/>
            <person name="Oliveira U."/>
            <person name="Santos F.R."/>
            <person name="Vidigal T.H.D.A."/>
            <person name="Brescovit A.D."/>
            <person name="Santos A.J."/>
        </authorList>
    </citation>
    <scope>NUCLEOTIDE SEQUENCE</scope>
    <source>
        <tissue evidence="1">Shoot tissue taken approximately 20 cm above the soil surface</tissue>
    </source>
</reference>
<proteinExistence type="predicted"/>